<dbReference type="PANTHER" id="PTHR10491:SF4">
    <property type="entry name" value="METHIONINE ADENOSYLTRANSFERASE 2 SUBUNIT BETA"/>
    <property type="match status" value="1"/>
</dbReference>
<organism evidence="2">
    <name type="scientific">bioreactor metagenome</name>
    <dbReference type="NCBI Taxonomy" id="1076179"/>
    <lineage>
        <taxon>unclassified sequences</taxon>
        <taxon>metagenomes</taxon>
        <taxon>ecological metagenomes</taxon>
    </lineage>
</organism>
<dbReference type="InterPro" id="IPR029903">
    <property type="entry name" value="RmlD-like-bd"/>
</dbReference>
<accession>A0A644UUR5</accession>
<evidence type="ECO:0000313" key="2">
    <source>
        <dbReference type="EMBL" id="MPL82552.1"/>
    </source>
</evidence>
<comment type="caution">
    <text evidence="2">The sequence shown here is derived from an EMBL/GenBank/DDBJ whole genome shotgun (WGS) entry which is preliminary data.</text>
</comment>
<dbReference type="EC" id="1.1.1.133" evidence="2"/>
<sequence>MAWIPPAQRWRANLGGRMAKALVLGGATGLLGQALTRVLKAREWEVATLGRQNGNLLDMAFLQTAIAEAQADVVFNTVAWTAVDDAEDHKEEACQLNRALPASIARCLKAQGAGFLVQFSTDFIFSGPGETAWKETDTPHPASVYASTKLEGEKAVLETLPDRSCVIRTAWLFGPGRKNFVDTILAACQRRDSINVVHDQTGSPTYTLDLAHWSIALAEKRATGIWHAVNGGQASWCDLACEAVSLAGAPCRVVPIDSAEWPQKARRPVFSVLDNSKLAAFLGKAPRPWPQALRDYVFSDYLPAHTGKGGAQ</sequence>
<reference evidence="2" key="1">
    <citation type="submission" date="2019-08" db="EMBL/GenBank/DDBJ databases">
        <authorList>
            <person name="Kucharzyk K."/>
            <person name="Murdoch R.W."/>
            <person name="Higgins S."/>
            <person name="Loffler F."/>
        </authorList>
    </citation>
    <scope>NUCLEOTIDE SEQUENCE</scope>
</reference>
<dbReference type="EMBL" id="VSSQ01000164">
    <property type="protein sequence ID" value="MPL82552.1"/>
    <property type="molecule type" value="Genomic_DNA"/>
</dbReference>
<dbReference type="Gene3D" id="3.40.50.720">
    <property type="entry name" value="NAD(P)-binding Rossmann-like Domain"/>
    <property type="match status" value="1"/>
</dbReference>
<dbReference type="AlphaFoldDB" id="A0A644UUR5"/>
<proteinExistence type="predicted"/>
<dbReference type="CDD" id="cd05254">
    <property type="entry name" value="dTDP_HR_like_SDR_e"/>
    <property type="match status" value="1"/>
</dbReference>
<dbReference type="NCBIfam" id="TIGR01214">
    <property type="entry name" value="rmlD"/>
    <property type="match status" value="1"/>
</dbReference>
<protein>
    <submittedName>
        <fullName evidence="2">dTDP-4-dehydrorhamnose reductase</fullName>
        <ecNumber evidence="2">1.1.1.133</ecNumber>
    </submittedName>
</protein>
<dbReference type="SUPFAM" id="SSF51735">
    <property type="entry name" value="NAD(P)-binding Rossmann-fold domains"/>
    <property type="match status" value="1"/>
</dbReference>
<dbReference type="Pfam" id="PF04321">
    <property type="entry name" value="RmlD_sub_bind"/>
    <property type="match status" value="1"/>
</dbReference>
<gene>
    <name evidence="2" type="primary">strL_1</name>
    <name evidence="2" type="ORF">SDC9_28497</name>
</gene>
<dbReference type="InterPro" id="IPR005913">
    <property type="entry name" value="dTDP_dehydrorham_reduct"/>
</dbReference>
<evidence type="ECO:0000259" key="1">
    <source>
        <dbReference type="Pfam" id="PF04321"/>
    </source>
</evidence>
<feature type="domain" description="RmlD-like substrate binding" evidence="1">
    <location>
        <begin position="22"/>
        <end position="297"/>
    </location>
</feature>
<dbReference type="InterPro" id="IPR036291">
    <property type="entry name" value="NAD(P)-bd_dom_sf"/>
</dbReference>
<dbReference type="PANTHER" id="PTHR10491">
    <property type="entry name" value="DTDP-4-DEHYDRORHAMNOSE REDUCTASE"/>
    <property type="match status" value="1"/>
</dbReference>
<dbReference type="GO" id="GO:0008831">
    <property type="term" value="F:dTDP-4-dehydrorhamnose reductase activity"/>
    <property type="evidence" value="ECO:0007669"/>
    <property type="project" value="UniProtKB-EC"/>
</dbReference>
<name>A0A644UUR5_9ZZZZ</name>
<keyword evidence="2" id="KW-0560">Oxidoreductase</keyword>
<dbReference type="Gene3D" id="3.90.25.10">
    <property type="entry name" value="UDP-galactose 4-epimerase, domain 1"/>
    <property type="match status" value="1"/>
</dbReference>